<evidence type="ECO:0000313" key="1">
    <source>
        <dbReference type="EMBL" id="JAH29856.1"/>
    </source>
</evidence>
<sequence length="20" mass="2195">MAALYAPACYTLYIGQETKS</sequence>
<proteinExistence type="predicted"/>
<dbReference type="AlphaFoldDB" id="A0A0E9RL57"/>
<organism evidence="1">
    <name type="scientific">Anguilla anguilla</name>
    <name type="common">European freshwater eel</name>
    <name type="synonym">Muraena anguilla</name>
    <dbReference type="NCBI Taxonomy" id="7936"/>
    <lineage>
        <taxon>Eukaryota</taxon>
        <taxon>Metazoa</taxon>
        <taxon>Chordata</taxon>
        <taxon>Craniata</taxon>
        <taxon>Vertebrata</taxon>
        <taxon>Euteleostomi</taxon>
        <taxon>Actinopterygii</taxon>
        <taxon>Neopterygii</taxon>
        <taxon>Teleostei</taxon>
        <taxon>Anguilliformes</taxon>
        <taxon>Anguillidae</taxon>
        <taxon>Anguilla</taxon>
    </lineage>
</organism>
<accession>A0A0E9RL57</accession>
<name>A0A0E9RL57_ANGAN</name>
<reference evidence="1" key="1">
    <citation type="submission" date="2014-11" db="EMBL/GenBank/DDBJ databases">
        <authorList>
            <person name="Amaro Gonzalez C."/>
        </authorList>
    </citation>
    <scope>NUCLEOTIDE SEQUENCE</scope>
</reference>
<dbReference type="EMBL" id="GBXM01078721">
    <property type="protein sequence ID" value="JAH29856.1"/>
    <property type="molecule type" value="Transcribed_RNA"/>
</dbReference>
<protein>
    <submittedName>
        <fullName evidence="1">Uncharacterized protein</fullName>
    </submittedName>
</protein>
<reference evidence="1" key="2">
    <citation type="journal article" date="2015" name="Fish Shellfish Immunol.">
        <title>Early steps in the European eel (Anguilla anguilla)-Vibrio vulnificus interaction in the gills: Role of the RtxA13 toxin.</title>
        <authorList>
            <person name="Callol A."/>
            <person name="Pajuelo D."/>
            <person name="Ebbesson L."/>
            <person name="Teles M."/>
            <person name="MacKenzie S."/>
            <person name="Amaro C."/>
        </authorList>
    </citation>
    <scope>NUCLEOTIDE SEQUENCE</scope>
</reference>